<evidence type="ECO:0000313" key="3">
    <source>
        <dbReference type="WBParaSite" id="PSU_v2.g14518.t1"/>
    </source>
</evidence>
<sequence length="128" mass="14541">MIICKKILDQTKRLGMTIRNHDFLALRNDQLTFEFLEKTITQYRDSYGVDFVLAIGAGSGFHNILKTTEISTKVATQQIERRTINKPNFGGVTTENILQKMNPKNGGYNQYFQQAAPSQLNGDRIDVL</sequence>
<reference evidence="3" key="1">
    <citation type="submission" date="2022-11" db="UniProtKB">
        <authorList>
            <consortium name="WormBaseParasite"/>
        </authorList>
    </citation>
    <scope>IDENTIFICATION</scope>
</reference>
<dbReference type="InterPro" id="IPR003165">
    <property type="entry name" value="Piwi"/>
</dbReference>
<evidence type="ECO:0000313" key="2">
    <source>
        <dbReference type="Proteomes" id="UP000887577"/>
    </source>
</evidence>
<evidence type="ECO:0000259" key="1">
    <source>
        <dbReference type="Pfam" id="PF02171"/>
    </source>
</evidence>
<name>A0A914Y6Z6_9BILA</name>
<dbReference type="Gene3D" id="3.40.50.2300">
    <property type="match status" value="1"/>
</dbReference>
<dbReference type="AlphaFoldDB" id="A0A914Y6Z6"/>
<dbReference type="Pfam" id="PF02171">
    <property type="entry name" value="Piwi"/>
    <property type="match status" value="1"/>
</dbReference>
<dbReference type="WBParaSite" id="PSU_v2.g14518.t1">
    <property type="protein sequence ID" value="PSU_v2.g14518.t1"/>
    <property type="gene ID" value="PSU_v2.g14518"/>
</dbReference>
<feature type="domain" description="Piwi" evidence="1">
    <location>
        <begin position="61"/>
        <end position="118"/>
    </location>
</feature>
<dbReference type="Proteomes" id="UP000887577">
    <property type="component" value="Unplaced"/>
</dbReference>
<dbReference type="GO" id="GO:0003676">
    <property type="term" value="F:nucleic acid binding"/>
    <property type="evidence" value="ECO:0007669"/>
    <property type="project" value="InterPro"/>
</dbReference>
<dbReference type="InterPro" id="IPR012337">
    <property type="entry name" value="RNaseH-like_sf"/>
</dbReference>
<dbReference type="SUPFAM" id="SSF53098">
    <property type="entry name" value="Ribonuclease H-like"/>
    <property type="match status" value="1"/>
</dbReference>
<keyword evidence="2" id="KW-1185">Reference proteome</keyword>
<protein>
    <submittedName>
        <fullName evidence="3">Piwi domain-containing protein</fullName>
    </submittedName>
</protein>
<proteinExistence type="predicted"/>
<organism evidence="2 3">
    <name type="scientific">Panagrolaimus superbus</name>
    <dbReference type="NCBI Taxonomy" id="310955"/>
    <lineage>
        <taxon>Eukaryota</taxon>
        <taxon>Metazoa</taxon>
        <taxon>Ecdysozoa</taxon>
        <taxon>Nematoda</taxon>
        <taxon>Chromadorea</taxon>
        <taxon>Rhabditida</taxon>
        <taxon>Tylenchina</taxon>
        <taxon>Panagrolaimomorpha</taxon>
        <taxon>Panagrolaimoidea</taxon>
        <taxon>Panagrolaimidae</taxon>
        <taxon>Panagrolaimus</taxon>
    </lineage>
</organism>
<accession>A0A914Y6Z6</accession>